<dbReference type="CDD" id="cd05117">
    <property type="entry name" value="STKc_CAMK"/>
    <property type="match status" value="1"/>
</dbReference>
<dbReference type="Pfam" id="PF00069">
    <property type="entry name" value="Pkinase"/>
    <property type="match status" value="1"/>
</dbReference>
<evidence type="ECO:0000256" key="1">
    <source>
        <dbReference type="ARBA" id="ARBA00005354"/>
    </source>
</evidence>
<evidence type="ECO:0000256" key="5">
    <source>
        <dbReference type="ARBA" id="ARBA00022741"/>
    </source>
</evidence>
<evidence type="ECO:0000256" key="10">
    <source>
        <dbReference type="PROSITE-ProRule" id="PRU10141"/>
    </source>
</evidence>
<evidence type="ECO:0000256" key="8">
    <source>
        <dbReference type="ARBA" id="ARBA00047899"/>
    </source>
</evidence>
<proteinExistence type="inferred from homology"/>
<feature type="domain" description="Protein kinase" evidence="11">
    <location>
        <begin position="165"/>
        <end position="451"/>
    </location>
</feature>
<dbReference type="GO" id="GO:0005524">
    <property type="term" value="F:ATP binding"/>
    <property type="evidence" value="ECO:0007669"/>
    <property type="project" value="UniProtKB-UniRule"/>
</dbReference>
<keyword evidence="3" id="KW-0723">Serine/threonine-protein kinase</keyword>
<comment type="similarity">
    <text evidence="1">Belongs to the protein kinase superfamily. CAMK Ser/Thr protein kinase family. CaMK subfamily.</text>
</comment>
<dbReference type="PROSITE" id="PS50011">
    <property type="entry name" value="PROTEIN_KINASE_DOM"/>
    <property type="match status" value="1"/>
</dbReference>
<dbReference type="PROSITE" id="PS00107">
    <property type="entry name" value="PROTEIN_KINASE_ATP"/>
    <property type="match status" value="1"/>
</dbReference>
<dbReference type="Gene3D" id="3.30.200.20">
    <property type="entry name" value="Phosphorylase Kinase, domain 1"/>
    <property type="match status" value="1"/>
</dbReference>
<comment type="catalytic activity">
    <reaction evidence="9">
        <text>L-seryl-[protein] + ATP = O-phospho-L-seryl-[protein] + ADP + H(+)</text>
        <dbReference type="Rhea" id="RHEA:17989"/>
        <dbReference type="Rhea" id="RHEA-COMP:9863"/>
        <dbReference type="Rhea" id="RHEA-COMP:11604"/>
        <dbReference type="ChEBI" id="CHEBI:15378"/>
        <dbReference type="ChEBI" id="CHEBI:29999"/>
        <dbReference type="ChEBI" id="CHEBI:30616"/>
        <dbReference type="ChEBI" id="CHEBI:83421"/>
        <dbReference type="ChEBI" id="CHEBI:456216"/>
        <dbReference type="EC" id="2.7.11.1"/>
    </reaction>
</comment>
<evidence type="ECO:0000256" key="2">
    <source>
        <dbReference type="ARBA" id="ARBA00012513"/>
    </source>
</evidence>
<dbReference type="FunFam" id="3.30.200.20:FF:000315">
    <property type="entry name" value="Calcium-dependent protein kinase 3"/>
    <property type="match status" value="1"/>
</dbReference>
<dbReference type="Gene3D" id="1.10.510.10">
    <property type="entry name" value="Transferase(Phosphotransferase) domain 1"/>
    <property type="match status" value="1"/>
</dbReference>
<feature type="binding site" evidence="10">
    <location>
        <position position="194"/>
    </location>
    <ligand>
        <name>ATP</name>
        <dbReference type="ChEBI" id="CHEBI:30616"/>
    </ligand>
</feature>
<dbReference type="PANTHER" id="PTHR24347">
    <property type="entry name" value="SERINE/THREONINE-PROTEIN KINASE"/>
    <property type="match status" value="1"/>
</dbReference>
<gene>
    <name evidence="12" type="ORF">CYY_001279</name>
</gene>
<organism evidence="12 13">
    <name type="scientific">Polysphondylium violaceum</name>
    <dbReference type="NCBI Taxonomy" id="133409"/>
    <lineage>
        <taxon>Eukaryota</taxon>
        <taxon>Amoebozoa</taxon>
        <taxon>Evosea</taxon>
        <taxon>Eumycetozoa</taxon>
        <taxon>Dictyostelia</taxon>
        <taxon>Dictyosteliales</taxon>
        <taxon>Dictyosteliaceae</taxon>
        <taxon>Polysphondylium</taxon>
    </lineage>
</organism>
<dbReference type="OrthoDB" id="40902at2759"/>
<evidence type="ECO:0000256" key="4">
    <source>
        <dbReference type="ARBA" id="ARBA00022679"/>
    </source>
</evidence>
<evidence type="ECO:0000256" key="3">
    <source>
        <dbReference type="ARBA" id="ARBA00022527"/>
    </source>
</evidence>
<evidence type="ECO:0000259" key="11">
    <source>
        <dbReference type="PROSITE" id="PS50011"/>
    </source>
</evidence>
<evidence type="ECO:0000256" key="9">
    <source>
        <dbReference type="ARBA" id="ARBA00048679"/>
    </source>
</evidence>
<sequence>MEVLTNQLLSLELNQSTEKMVVLDLNKSSTTITPTSTTTTNLTTTTTTMTNSTHIKIVISPRKPLKSPSKHFTKLIKRDSDSSVFKGSTKLFKITNQSSGGSRCGTQYHHHGDEILDYTCSDTSSSSDSIDDDEVDENNHRQQTINQLLYEEETIIERNPFLDQYSINRLIGEGATSKVYLITNKKTQQRYAAKVIQTVKIFKKDFSVISKEIGIIKHLDHPNIIKMHDCILTSENIYMIMEYVSGIELFDEIVEKRNLLEKDAKKIIYEMLSGLAYLHSKGIAHRDLKPENIKFDSMDSDSQIKILDFGFAKYFNSNPSLNNNQNTNTNNIQVGTLGYEAPEILRNQQQSVAVDMWAVGVICYILLCGYTPFLSYPDYKEPEVLDSYPFWLLFNEDTPYLRNSILNCDFSFPSAQWDAISSEAKDFISKLLVCDPNQRLTCYEALLHPWFK</sequence>
<dbReference type="FunFam" id="1.10.510.10:FF:000571">
    <property type="entry name" value="Maternal embryonic leucine zipper kinase"/>
    <property type="match status" value="1"/>
</dbReference>
<keyword evidence="13" id="KW-1185">Reference proteome</keyword>
<reference evidence="12" key="1">
    <citation type="submission" date="2020-01" db="EMBL/GenBank/DDBJ databases">
        <title>Development of genomics and gene disruption for Polysphondylium violaceum indicates a role for the polyketide synthase stlB in stalk morphogenesis.</title>
        <authorList>
            <person name="Narita B."/>
            <person name="Kawabe Y."/>
            <person name="Kin K."/>
            <person name="Saito T."/>
            <person name="Gibbs R."/>
            <person name="Kuspa A."/>
            <person name="Muzny D."/>
            <person name="Queller D."/>
            <person name="Richards S."/>
            <person name="Strassman J."/>
            <person name="Sucgang R."/>
            <person name="Worley K."/>
            <person name="Schaap P."/>
        </authorList>
    </citation>
    <scope>NUCLEOTIDE SEQUENCE</scope>
    <source>
        <strain evidence="12">QSvi11</strain>
    </source>
</reference>
<dbReference type="SUPFAM" id="SSF56112">
    <property type="entry name" value="Protein kinase-like (PK-like)"/>
    <property type="match status" value="1"/>
</dbReference>
<dbReference type="GO" id="GO:0004674">
    <property type="term" value="F:protein serine/threonine kinase activity"/>
    <property type="evidence" value="ECO:0007669"/>
    <property type="project" value="UniProtKB-KW"/>
</dbReference>
<keyword evidence="6" id="KW-0418">Kinase</keyword>
<dbReference type="SMART" id="SM00220">
    <property type="entry name" value="S_TKc"/>
    <property type="match status" value="1"/>
</dbReference>
<comment type="caution">
    <text evidence="12">The sequence shown here is derived from an EMBL/GenBank/DDBJ whole genome shotgun (WGS) entry which is preliminary data.</text>
</comment>
<dbReference type="InterPro" id="IPR011009">
    <property type="entry name" value="Kinase-like_dom_sf"/>
</dbReference>
<keyword evidence="4" id="KW-0808">Transferase</keyword>
<dbReference type="InterPro" id="IPR000719">
    <property type="entry name" value="Prot_kinase_dom"/>
</dbReference>
<name>A0A8J4V1S5_9MYCE</name>
<evidence type="ECO:0000256" key="7">
    <source>
        <dbReference type="ARBA" id="ARBA00022840"/>
    </source>
</evidence>
<protein>
    <recommendedName>
        <fullName evidence="2">non-specific serine/threonine protein kinase</fullName>
        <ecNumber evidence="2">2.7.11.1</ecNumber>
    </recommendedName>
</protein>
<keyword evidence="7 10" id="KW-0067">ATP-binding</keyword>
<accession>A0A8J4V1S5</accession>
<dbReference type="AlphaFoldDB" id="A0A8J4V1S5"/>
<evidence type="ECO:0000313" key="13">
    <source>
        <dbReference type="Proteomes" id="UP000695562"/>
    </source>
</evidence>
<dbReference type="EC" id="2.7.11.1" evidence="2"/>
<dbReference type="InterPro" id="IPR017441">
    <property type="entry name" value="Protein_kinase_ATP_BS"/>
</dbReference>
<evidence type="ECO:0000313" key="12">
    <source>
        <dbReference type="EMBL" id="KAF2077430.1"/>
    </source>
</evidence>
<dbReference type="EMBL" id="AJWJ01000029">
    <property type="protein sequence ID" value="KAF2077430.1"/>
    <property type="molecule type" value="Genomic_DNA"/>
</dbReference>
<dbReference type="Proteomes" id="UP000695562">
    <property type="component" value="Unassembled WGS sequence"/>
</dbReference>
<evidence type="ECO:0000256" key="6">
    <source>
        <dbReference type="ARBA" id="ARBA00022777"/>
    </source>
</evidence>
<comment type="catalytic activity">
    <reaction evidence="8">
        <text>L-threonyl-[protein] + ATP = O-phospho-L-threonyl-[protein] + ADP + H(+)</text>
        <dbReference type="Rhea" id="RHEA:46608"/>
        <dbReference type="Rhea" id="RHEA-COMP:11060"/>
        <dbReference type="Rhea" id="RHEA-COMP:11605"/>
        <dbReference type="ChEBI" id="CHEBI:15378"/>
        <dbReference type="ChEBI" id="CHEBI:30013"/>
        <dbReference type="ChEBI" id="CHEBI:30616"/>
        <dbReference type="ChEBI" id="CHEBI:61977"/>
        <dbReference type="ChEBI" id="CHEBI:456216"/>
        <dbReference type="EC" id="2.7.11.1"/>
    </reaction>
</comment>
<keyword evidence="5 10" id="KW-0547">Nucleotide-binding</keyword>